<dbReference type="FunFam" id="2.40.10.10:FF:000038">
    <property type="entry name" value="Serine protease"/>
    <property type="match status" value="1"/>
</dbReference>
<dbReference type="KEGG" id="hst:105192180"/>
<evidence type="ECO:0000256" key="6">
    <source>
        <dbReference type="SAM" id="SignalP"/>
    </source>
</evidence>
<dbReference type="InterPro" id="IPR043504">
    <property type="entry name" value="Peptidase_S1_PA_chymotrypsin"/>
</dbReference>
<dbReference type="InParanoid" id="E2B882"/>
<dbReference type="Proteomes" id="UP000008237">
    <property type="component" value="Unassembled WGS sequence"/>
</dbReference>
<dbReference type="Pfam" id="PF00089">
    <property type="entry name" value="Trypsin"/>
    <property type="match status" value="1"/>
</dbReference>
<dbReference type="InterPro" id="IPR001254">
    <property type="entry name" value="Trypsin_dom"/>
</dbReference>
<dbReference type="SMART" id="SM00020">
    <property type="entry name" value="Tryp_SPc"/>
    <property type="match status" value="1"/>
</dbReference>
<evidence type="ECO:0000256" key="2">
    <source>
        <dbReference type="ARBA" id="ARBA00022525"/>
    </source>
</evidence>
<dbReference type="PROSITE" id="PS50240">
    <property type="entry name" value="TRYPSIN_DOM"/>
    <property type="match status" value="1"/>
</dbReference>
<name>E2B882_HARSA</name>
<dbReference type="GO" id="GO:0004252">
    <property type="term" value="F:serine-type endopeptidase activity"/>
    <property type="evidence" value="ECO:0007669"/>
    <property type="project" value="InterPro"/>
</dbReference>
<dbReference type="GO" id="GO:0006508">
    <property type="term" value="P:proteolysis"/>
    <property type="evidence" value="ECO:0007669"/>
    <property type="project" value="InterPro"/>
</dbReference>
<accession>E2B882</accession>
<sequence length="346" mass="36340">MNNRALLYLLPLCQLLQRSYAFPQTDGIVFGSTTSSTTTTTMATTTSANQQCMCIPGSTCPSSPGDIDIRIVNTGNVCSTGYVFCCTPDNSGSCGIRKVALSSHPVGQAAYGAYPWQVAILTNNNNTYIGGGVLISSTHVLTVAHKVANYVNGGIKARLGEWDAQSTSEPDPYVDISVSRVTLHPQYNSQNLQNDVAVLKLSSAAPIATSPNINTACLPSAAPAAGTRCWVSGWGKDAFGPNGKYQSILKEVDVPMMSQANCQAALRSTRLGQFFVLDNSFICAGGEAGKDACTGDGGSPLVCSTNNGPFQIVGLVTWGIGCASAGIPGVYTNVFNFLSWIMQQMT</sequence>
<keyword evidence="6" id="KW-0732">Signal</keyword>
<reference evidence="8 9" key="1">
    <citation type="journal article" date="2010" name="Science">
        <title>Genomic comparison of the ants Camponotus floridanus and Harpegnathos saltator.</title>
        <authorList>
            <person name="Bonasio R."/>
            <person name="Zhang G."/>
            <person name="Ye C."/>
            <person name="Mutti N.S."/>
            <person name="Fang X."/>
            <person name="Qin N."/>
            <person name="Donahue G."/>
            <person name="Yang P."/>
            <person name="Li Q."/>
            <person name="Li C."/>
            <person name="Zhang P."/>
            <person name="Huang Z."/>
            <person name="Berger S.L."/>
            <person name="Reinberg D."/>
            <person name="Wang J."/>
            <person name="Liebig J."/>
        </authorList>
    </citation>
    <scope>NUCLEOTIDE SEQUENCE [LARGE SCALE GENOMIC DNA]</scope>
    <source>
        <strain evidence="8 9">R22 G/1</strain>
    </source>
</reference>
<feature type="signal peptide" evidence="6">
    <location>
        <begin position="1"/>
        <end position="21"/>
    </location>
</feature>
<evidence type="ECO:0000313" key="9">
    <source>
        <dbReference type="Proteomes" id="UP000008237"/>
    </source>
</evidence>
<keyword evidence="9" id="KW-1185">Reference proteome</keyword>
<dbReference type="GO" id="GO:0005576">
    <property type="term" value="C:extracellular region"/>
    <property type="evidence" value="ECO:0007669"/>
    <property type="project" value="UniProtKB-SubCell"/>
</dbReference>
<evidence type="ECO:0000256" key="4">
    <source>
        <dbReference type="ARBA" id="ARBA00068096"/>
    </source>
</evidence>
<evidence type="ECO:0000259" key="7">
    <source>
        <dbReference type="PROSITE" id="PS50240"/>
    </source>
</evidence>
<evidence type="ECO:0000256" key="3">
    <source>
        <dbReference type="ARBA" id="ARBA00023157"/>
    </source>
</evidence>
<dbReference type="Gene3D" id="2.40.10.10">
    <property type="entry name" value="Trypsin-like serine proteases"/>
    <property type="match status" value="1"/>
</dbReference>
<dbReference type="AlphaFoldDB" id="E2B882"/>
<proteinExistence type="predicted"/>
<dbReference type="OrthoDB" id="6656697at2759"/>
<protein>
    <recommendedName>
        <fullName evidence="4">Phenoloxidase-activating factor 2</fullName>
    </recommendedName>
    <alternativeName>
        <fullName evidence="5">Prophenoloxidase-activating factor II</fullName>
    </alternativeName>
</protein>
<dbReference type="STRING" id="610380.E2B882"/>
<dbReference type="SUPFAM" id="SSF50494">
    <property type="entry name" value="Trypsin-like serine proteases"/>
    <property type="match status" value="1"/>
</dbReference>
<dbReference type="PANTHER" id="PTHR24258:SF142">
    <property type="entry name" value="PEPTIDASE S1 DOMAIN-CONTAINING PROTEIN"/>
    <property type="match status" value="1"/>
</dbReference>
<comment type="subcellular location">
    <subcellularLocation>
        <location evidence="1">Secreted</location>
    </subcellularLocation>
</comment>
<evidence type="ECO:0000256" key="5">
    <source>
        <dbReference type="ARBA" id="ARBA00076468"/>
    </source>
</evidence>
<evidence type="ECO:0000313" key="8">
    <source>
        <dbReference type="EMBL" id="EFN88084.1"/>
    </source>
</evidence>
<keyword evidence="3" id="KW-1015">Disulfide bond</keyword>
<evidence type="ECO:0000256" key="1">
    <source>
        <dbReference type="ARBA" id="ARBA00004613"/>
    </source>
</evidence>
<organism evidence="9">
    <name type="scientific">Harpegnathos saltator</name>
    <name type="common">Jerdon's jumping ant</name>
    <dbReference type="NCBI Taxonomy" id="610380"/>
    <lineage>
        <taxon>Eukaryota</taxon>
        <taxon>Metazoa</taxon>
        <taxon>Ecdysozoa</taxon>
        <taxon>Arthropoda</taxon>
        <taxon>Hexapoda</taxon>
        <taxon>Insecta</taxon>
        <taxon>Pterygota</taxon>
        <taxon>Neoptera</taxon>
        <taxon>Endopterygota</taxon>
        <taxon>Hymenoptera</taxon>
        <taxon>Apocrita</taxon>
        <taxon>Aculeata</taxon>
        <taxon>Formicoidea</taxon>
        <taxon>Formicidae</taxon>
        <taxon>Ponerinae</taxon>
        <taxon>Ponerini</taxon>
        <taxon>Harpegnathos</taxon>
    </lineage>
</organism>
<dbReference type="MEROPS" id="S01.960"/>
<dbReference type="OMA" id="QFGRMWW"/>
<gene>
    <name evidence="8" type="ORF">EAI_03594</name>
</gene>
<dbReference type="CDD" id="cd00190">
    <property type="entry name" value="Tryp_SPc"/>
    <property type="match status" value="1"/>
</dbReference>
<keyword evidence="2" id="KW-0964">Secreted</keyword>
<dbReference type="PRINTS" id="PR00722">
    <property type="entry name" value="CHYMOTRYPSIN"/>
</dbReference>
<dbReference type="EMBL" id="GL446286">
    <property type="protein sequence ID" value="EFN88084.1"/>
    <property type="molecule type" value="Genomic_DNA"/>
</dbReference>
<dbReference type="InterPro" id="IPR009003">
    <property type="entry name" value="Peptidase_S1_PA"/>
</dbReference>
<dbReference type="InterPro" id="IPR001314">
    <property type="entry name" value="Peptidase_S1A"/>
</dbReference>
<feature type="domain" description="Peptidase S1" evidence="7">
    <location>
        <begin position="105"/>
        <end position="346"/>
    </location>
</feature>
<dbReference type="PANTHER" id="PTHR24258">
    <property type="entry name" value="SERINE PROTEASE-RELATED"/>
    <property type="match status" value="1"/>
</dbReference>
<feature type="chain" id="PRO_5003157893" description="Phenoloxidase-activating factor 2" evidence="6">
    <location>
        <begin position="22"/>
        <end position="346"/>
    </location>
</feature>